<reference evidence="1 2" key="1">
    <citation type="journal article" date="2022" name="G3 (Bethesda)">
        <title>Whole-genome sequence and methylome profiling of the almond [Prunus dulcis (Mill.) D.A. Webb] cultivar 'Nonpareil'.</title>
        <authorList>
            <person name="D'Amico-Willman K.M."/>
            <person name="Ouma W.Z."/>
            <person name="Meulia T."/>
            <person name="Sideli G.M."/>
            <person name="Gradziel T.M."/>
            <person name="Fresnedo-Ramirez J."/>
        </authorList>
    </citation>
    <scope>NUCLEOTIDE SEQUENCE [LARGE SCALE GENOMIC DNA]</scope>
    <source>
        <strain evidence="1">Clone GOH B32 T37-40</strain>
    </source>
</reference>
<gene>
    <name evidence="1" type="ORF">L3X38_032578</name>
</gene>
<dbReference type="EMBL" id="JAJFAZ020000006">
    <property type="protein sequence ID" value="KAI5323506.1"/>
    <property type="molecule type" value="Genomic_DNA"/>
</dbReference>
<dbReference type="Proteomes" id="UP001054821">
    <property type="component" value="Chromosome 6"/>
</dbReference>
<evidence type="ECO:0000313" key="1">
    <source>
        <dbReference type="EMBL" id="KAI5323506.1"/>
    </source>
</evidence>
<proteinExistence type="predicted"/>
<sequence>MDRSRSSNKLVIMPFNLNYYHTCICTQSSMPRILSFLSHLDDDLDEDTRLPSVDDLKIEPKDPLLEDCILEQKVHETRHRKYEYFHIGNKGQLPSKSNWYIRDKATQEFPHLTI</sequence>
<keyword evidence="2" id="KW-1185">Reference proteome</keyword>
<evidence type="ECO:0000313" key="2">
    <source>
        <dbReference type="Proteomes" id="UP001054821"/>
    </source>
</evidence>
<protein>
    <submittedName>
        <fullName evidence="1">Uncharacterized protein</fullName>
    </submittedName>
</protein>
<accession>A0AAD4VGH5</accession>
<comment type="caution">
    <text evidence="1">The sequence shown here is derived from an EMBL/GenBank/DDBJ whole genome shotgun (WGS) entry which is preliminary data.</text>
</comment>
<dbReference type="AlphaFoldDB" id="A0AAD4VGH5"/>
<organism evidence="1 2">
    <name type="scientific">Prunus dulcis</name>
    <name type="common">Almond</name>
    <name type="synonym">Amygdalus dulcis</name>
    <dbReference type="NCBI Taxonomy" id="3755"/>
    <lineage>
        <taxon>Eukaryota</taxon>
        <taxon>Viridiplantae</taxon>
        <taxon>Streptophyta</taxon>
        <taxon>Embryophyta</taxon>
        <taxon>Tracheophyta</taxon>
        <taxon>Spermatophyta</taxon>
        <taxon>Magnoliopsida</taxon>
        <taxon>eudicotyledons</taxon>
        <taxon>Gunneridae</taxon>
        <taxon>Pentapetalae</taxon>
        <taxon>rosids</taxon>
        <taxon>fabids</taxon>
        <taxon>Rosales</taxon>
        <taxon>Rosaceae</taxon>
        <taxon>Amygdaloideae</taxon>
        <taxon>Amygdaleae</taxon>
        <taxon>Prunus</taxon>
    </lineage>
</organism>
<name>A0AAD4VGH5_PRUDU</name>